<feature type="domain" description="FAD-binding" evidence="3">
    <location>
        <begin position="7"/>
        <end position="325"/>
    </location>
</feature>
<dbReference type="InterPro" id="IPR002938">
    <property type="entry name" value="FAD-bd"/>
</dbReference>
<evidence type="ECO:0000259" key="3">
    <source>
        <dbReference type="Pfam" id="PF01494"/>
    </source>
</evidence>
<dbReference type="AlphaFoldDB" id="A0A1G9I502"/>
<dbReference type="STRING" id="563176.SAMN04488090_0340"/>
<proteinExistence type="predicted"/>
<dbReference type="EMBL" id="FNGS01000001">
    <property type="protein sequence ID" value="SDL20340.1"/>
    <property type="molecule type" value="Genomic_DNA"/>
</dbReference>
<dbReference type="RefSeq" id="WP_093196878.1">
    <property type="nucleotide sequence ID" value="NZ_FNGS01000001.1"/>
</dbReference>
<dbReference type="PANTHER" id="PTHR13789:SF309">
    <property type="entry name" value="PUTATIVE (AFU_ORTHOLOGUE AFUA_6G14510)-RELATED"/>
    <property type="match status" value="1"/>
</dbReference>
<dbReference type="PANTHER" id="PTHR13789">
    <property type="entry name" value="MONOOXYGENASE"/>
    <property type="match status" value="1"/>
</dbReference>
<dbReference type="Proteomes" id="UP000198901">
    <property type="component" value="Unassembled WGS sequence"/>
</dbReference>
<organism evidence="4 5">
    <name type="scientific">Siphonobacter aquaeclarae</name>
    <dbReference type="NCBI Taxonomy" id="563176"/>
    <lineage>
        <taxon>Bacteria</taxon>
        <taxon>Pseudomonadati</taxon>
        <taxon>Bacteroidota</taxon>
        <taxon>Cytophagia</taxon>
        <taxon>Cytophagales</taxon>
        <taxon>Cytophagaceae</taxon>
        <taxon>Siphonobacter</taxon>
    </lineage>
</organism>
<accession>A0A1G9I502</accession>
<keyword evidence="5" id="KW-1185">Reference proteome</keyword>
<gene>
    <name evidence="4" type="ORF">SAMN04488090_0340</name>
</gene>
<dbReference type="GO" id="GO:0071949">
    <property type="term" value="F:FAD binding"/>
    <property type="evidence" value="ECO:0007669"/>
    <property type="project" value="InterPro"/>
</dbReference>
<evidence type="ECO:0000313" key="5">
    <source>
        <dbReference type="Proteomes" id="UP000198901"/>
    </source>
</evidence>
<dbReference type="Pfam" id="PF01494">
    <property type="entry name" value="FAD_binding_3"/>
    <property type="match status" value="1"/>
</dbReference>
<reference evidence="4 5" key="1">
    <citation type="submission" date="2016-10" db="EMBL/GenBank/DDBJ databases">
        <authorList>
            <person name="de Groot N.N."/>
        </authorList>
    </citation>
    <scope>NUCLEOTIDE SEQUENCE [LARGE SCALE GENOMIC DNA]</scope>
    <source>
        <strain evidence="4 5">DSM 21668</strain>
    </source>
</reference>
<evidence type="ECO:0000313" key="4">
    <source>
        <dbReference type="EMBL" id="SDL20340.1"/>
    </source>
</evidence>
<keyword evidence="2" id="KW-0503">Monooxygenase</keyword>
<evidence type="ECO:0000256" key="1">
    <source>
        <dbReference type="ARBA" id="ARBA00023002"/>
    </source>
</evidence>
<dbReference type="SUPFAM" id="SSF51905">
    <property type="entry name" value="FAD/NAD(P)-binding domain"/>
    <property type="match status" value="1"/>
</dbReference>
<keyword evidence="1" id="KW-0560">Oxidoreductase</keyword>
<sequence>MSISNKKVLIVGGGIAGPALAIQLIGQGAEVKIIEARTEAEMQEGLFFGISPNGLNILSGLVDISGLYKEYVPGTLRFYNSKGRQIAELDASYQKAAYGTSSIQVKRSAITNLLQEKLNGLGVPIEYGCRLQSIEHQGPKINIDTNKGLLAGYDLLIGADGIHSRCRKLVFPQAPSPTYTKMLSTGAVVKIPGWSDASEAVEMTFGEKAFFGFSTTNTGTVWWFNNYDWEQEPDRKAFQDPSFQQNIKKELLELHKNDYGKIREIIFAGSDLFAYPIYDMPPLEKWHTENVCLIGDAAHAISPHTGQGASLALEDSAVLAKCLACNPNPGLAFSRFQQLRSDRVARVIAQARKVGRAKSKPNPIANFFRDLVLKFFIHTEKKKMDWIYGYDVNKLDYGSSGTS</sequence>
<dbReference type="InterPro" id="IPR050493">
    <property type="entry name" value="FAD-dep_Monooxygenase_BioMet"/>
</dbReference>
<dbReference type="PRINTS" id="PR00420">
    <property type="entry name" value="RNGMNOXGNASE"/>
</dbReference>
<protein>
    <submittedName>
        <fullName evidence="4">2-polyprenyl-6-methoxyphenol hydroxylase</fullName>
    </submittedName>
</protein>
<dbReference type="InterPro" id="IPR036188">
    <property type="entry name" value="FAD/NAD-bd_sf"/>
</dbReference>
<dbReference type="Gene3D" id="3.50.50.60">
    <property type="entry name" value="FAD/NAD(P)-binding domain"/>
    <property type="match status" value="1"/>
</dbReference>
<dbReference type="OrthoDB" id="9766816at2"/>
<evidence type="ECO:0000256" key="2">
    <source>
        <dbReference type="ARBA" id="ARBA00023033"/>
    </source>
</evidence>
<name>A0A1G9I502_9BACT</name>
<dbReference type="GO" id="GO:0004497">
    <property type="term" value="F:monooxygenase activity"/>
    <property type="evidence" value="ECO:0007669"/>
    <property type="project" value="UniProtKB-KW"/>
</dbReference>